<feature type="domain" description="Ubiquitin-like" evidence="2">
    <location>
        <begin position="38"/>
        <end position="113"/>
    </location>
</feature>
<dbReference type="SUPFAM" id="SSF54236">
    <property type="entry name" value="Ubiquitin-like"/>
    <property type="match status" value="1"/>
</dbReference>
<sequence length="113" mass="12980">MKKMPGSPDISKDNIINQSRVTDTTNDSSINQSLSKRIKICIEYDHSRSRHYKIDPDTMMRKVLSRFCSDYHLDINELKFLVDGTLVKFNDTPRELELENGDVISAVVRLYGG</sequence>
<comment type="caution">
    <text evidence="3">The sequence shown here is derived from an EMBL/GenBank/DDBJ whole genome shotgun (WGS) entry which is preliminary data.</text>
</comment>
<protein>
    <recommendedName>
        <fullName evidence="2">Ubiquitin-like domain-containing protein</fullName>
    </recommendedName>
</protein>
<dbReference type="EMBL" id="JAHUZD010000074">
    <property type="protein sequence ID" value="KAI3404851.1"/>
    <property type="molecule type" value="Genomic_DNA"/>
</dbReference>
<feature type="region of interest" description="Disordered" evidence="1">
    <location>
        <begin position="1"/>
        <end position="29"/>
    </location>
</feature>
<feature type="compositionally biased region" description="Polar residues" evidence="1">
    <location>
        <begin position="14"/>
        <end position="29"/>
    </location>
</feature>
<reference evidence="3" key="1">
    <citation type="journal article" date="2022" name="DNA Res.">
        <title>Genome analysis of five recently described species of the CUG-Ser clade uncovers Candida theae as a new hybrid lineage with pathogenic potential in the Candida parapsilosis species complex.</title>
        <authorList>
            <person name="Mixao V."/>
            <person name="Del Olmo V."/>
            <person name="Hegedusova E."/>
            <person name="Saus E."/>
            <person name="Pryszcz L."/>
            <person name="Cillingova A."/>
            <person name="Nosek J."/>
            <person name="Gabaldon T."/>
        </authorList>
    </citation>
    <scope>NUCLEOTIDE SEQUENCE</scope>
    <source>
        <strain evidence="3">CBS 10844</strain>
    </source>
</reference>
<dbReference type="InterPro" id="IPR022617">
    <property type="entry name" value="Rad60/SUMO-like_dom"/>
</dbReference>
<evidence type="ECO:0000313" key="4">
    <source>
        <dbReference type="Proteomes" id="UP001202479"/>
    </source>
</evidence>
<evidence type="ECO:0000313" key="3">
    <source>
        <dbReference type="EMBL" id="KAI3404851.1"/>
    </source>
</evidence>
<evidence type="ECO:0000259" key="2">
    <source>
        <dbReference type="PROSITE" id="PS50053"/>
    </source>
</evidence>
<evidence type="ECO:0000256" key="1">
    <source>
        <dbReference type="SAM" id="MobiDB-lite"/>
    </source>
</evidence>
<accession>A0AAI9WY00</accession>
<dbReference type="GeneID" id="73379985"/>
<dbReference type="Pfam" id="PF11976">
    <property type="entry name" value="Rad60-SLD"/>
    <property type="match status" value="1"/>
</dbReference>
<name>A0AAI9WY00_9ASCO</name>
<dbReference type="Proteomes" id="UP001202479">
    <property type="component" value="Unassembled WGS sequence"/>
</dbReference>
<dbReference type="InterPro" id="IPR029071">
    <property type="entry name" value="Ubiquitin-like_domsf"/>
</dbReference>
<dbReference type="CDD" id="cd01763">
    <property type="entry name" value="Ubl_SUMO_like"/>
    <property type="match status" value="1"/>
</dbReference>
<dbReference type="AlphaFoldDB" id="A0AAI9WY00"/>
<proteinExistence type="predicted"/>
<gene>
    <name evidence="3" type="ORF">KGF56_002368</name>
</gene>
<dbReference type="InterPro" id="IPR000626">
    <property type="entry name" value="Ubiquitin-like_dom"/>
</dbReference>
<organism evidence="3 4">
    <name type="scientific">Candida oxycetoniae</name>
    <dbReference type="NCBI Taxonomy" id="497107"/>
    <lineage>
        <taxon>Eukaryota</taxon>
        <taxon>Fungi</taxon>
        <taxon>Dikarya</taxon>
        <taxon>Ascomycota</taxon>
        <taxon>Saccharomycotina</taxon>
        <taxon>Pichiomycetes</taxon>
        <taxon>Debaryomycetaceae</taxon>
        <taxon>Candida/Lodderomyces clade</taxon>
        <taxon>Candida</taxon>
    </lineage>
</organism>
<dbReference type="PANTHER" id="PTHR10562">
    <property type="entry name" value="SMALL UBIQUITIN-RELATED MODIFIER"/>
    <property type="match status" value="1"/>
</dbReference>
<keyword evidence="4" id="KW-1185">Reference proteome</keyword>
<dbReference type="RefSeq" id="XP_049180596.1">
    <property type="nucleotide sequence ID" value="XM_049323589.1"/>
</dbReference>
<dbReference type="Gene3D" id="3.10.20.90">
    <property type="entry name" value="Phosphatidylinositol 3-kinase Catalytic Subunit, Chain A, domain 1"/>
    <property type="match status" value="1"/>
</dbReference>
<dbReference type="PROSITE" id="PS50053">
    <property type="entry name" value="UBIQUITIN_2"/>
    <property type="match status" value="1"/>
</dbReference>